<reference evidence="3 4" key="1">
    <citation type="submission" date="2016-12" db="EMBL/GenBank/DDBJ databases">
        <title>Candidatus Reconcilibacillus cellulovorans genome.</title>
        <authorList>
            <person name="Kolinko S."/>
            <person name="Wu Y.-W."/>
            <person name="Tachea F."/>
            <person name="Denzel E."/>
            <person name="Hiras J."/>
            <person name="Baecker N."/>
            <person name="Chan L.J."/>
            <person name="Eichorst S.A."/>
            <person name="Frey D."/>
            <person name="Adams P.D."/>
            <person name="Pray T."/>
            <person name="Tanjore D."/>
            <person name="Petzold C.J."/>
            <person name="Gladden J.M."/>
            <person name="Simmons B.A."/>
            <person name="Singer S.W."/>
        </authorList>
    </citation>
    <scope>NUCLEOTIDE SEQUENCE [LARGE SCALE GENOMIC DNA]</scope>
    <source>
        <strain evidence="3">JTherm</strain>
    </source>
</reference>
<dbReference type="Pfam" id="PF13529">
    <property type="entry name" value="Peptidase_C39_2"/>
    <property type="match status" value="1"/>
</dbReference>
<evidence type="ECO:0000259" key="2">
    <source>
        <dbReference type="Pfam" id="PF13529"/>
    </source>
</evidence>
<dbReference type="EMBL" id="MOXJ01000021">
    <property type="protein sequence ID" value="PDO10017.1"/>
    <property type="molecule type" value="Genomic_DNA"/>
</dbReference>
<feature type="signal peptide" evidence="1">
    <location>
        <begin position="1"/>
        <end position="23"/>
    </location>
</feature>
<proteinExistence type="predicted"/>
<name>A0A2A6DZT6_9BACL</name>
<accession>A0A2A6DZT6</accession>
<keyword evidence="1" id="KW-0732">Signal</keyword>
<comment type="caution">
    <text evidence="3">The sequence shown here is derived from an EMBL/GenBank/DDBJ whole genome shotgun (WGS) entry which is preliminary data.</text>
</comment>
<feature type="domain" description="Peptidase C39-like" evidence="2">
    <location>
        <begin position="76"/>
        <end position="199"/>
    </location>
</feature>
<evidence type="ECO:0000313" key="3">
    <source>
        <dbReference type="EMBL" id="PDO10017.1"/>
    </source>
</evidence>
<gene>
    <name evidence="3" type="ORF">BLM47_09385</name>
</gene>
<feature type="chain" id="PRO_5012043360" description="Peptidase C39-like domain-containing protein" evidence="1">
    <location>
        <begin position="24"/>
        <end position="247"/>
    </location>
</feature>
<evidence type="ECO:0000313" key="4">
    <source>
        <dbReference type="Proteomes" id="UP000243688"/>
    </source>
</evidence>
<sequence>MTSRKIMLTVLLSFLFIPSSLFAAGTGDDPNPTSDIPTEAQIAAAKAKEEMIRQYMQNKDSKKQITPMSLGEVRTLNVTPFKQETPYWCGPATVKQVLHFLNGTSQPQSYYASKLGTTTDGTDFSKVDDVLNSHQSVHTYTYRSFSSNEYSTWVTAMILTIDWGVPAVLDLRISRDLLPNYTSTVEGHILNTSGYDTSSYPNQTSYRLRVTAPYDQGNRGATFGNKWYEMEKVWKANQAHFRKAIIW</sequence>
<organism evidence="3 4">
    <name type="scientific">Candidatus Reconcilbacillus cellulovorans</name>
    <dbReference type="NCBI Taxonomy" id="1906605"/>
    <lineage>
        <taxon>Bacteria</taxon>
        <taxon>Bacillati</taxon>
        <taxon>Bacillota</taxon>
        <taxon>Bacilli</taxon>
        <taxon>Bacillales</taxon>
        <taxon>Paenibacillaceae</taxon>
        <taxon>Candidatus Reconcilbacillus</taxon>
    </lineage>
</organism>
<protein>
    <recommendedName>
        <fullName evidence="2">Peptidase C39-like domain-containing protein</fullName>
    </recommendedName>
</protein>
<dbReference type="Proteomes" id="UP000243688">
    <property type="component" value="Unassembled WGS sequence"/>
</dbReference>
<dbReference type="AlphaFoldDB" id="A0A2A6DZT6"/>
<dbReference type="InterPro" id="IPR039564">
    <property type="entry name" value="Peptidase_C39-like"/>
</dbReference>
<evidence type="ECO:0000256" key="1">
    <source>
        <dbReference type="SAM" id="SignalP"/>
    </source>
</evidence>